<protein>
    <submittedName>
        <fullName evidence="1">Uncharacterized protein</fullName>
    </submittedName>
</protein>
<gene>
    <name evidence="1" type="ORF">QAD02_005874</name>
</gene>
<name>A0ACC2NU49_9HYME</name>
<evidence type="ECO:0000313" key="2">
    <source>
        <dbReference type="Proteomes" id="UP001239111"/>
    </source>
</evidence>
<dbReference type="Proteomes" id="UP001239111">
    <property type="component" value="Chromosome 3"/>
</dbReference>
<reference evidence="1" key="1">
    <citation type="submission" date="2023-04" db="EMBL/GenBank/DDBJ databases">
        <title>A chromosome-level genome assembly of the parasitoid wasp Eretmocerus hayati.</title>
        <authorList>
            <person name="Zhong Y."/>
            <person name="Liu S."/>
            <person name="Liu Y."/>
        </authorList>
    </citation>
    <scope>NUCLEOTIDE SEQUENCE</scope>
    <source>
        <strain evidence="1">ZJU_SS_LIU_2023</strain>
    </source>
</reference>
<sequence>MTSIQLFFCKYELWNGINLPNIYKKTQILGKEGLGSDEECVDGPAEIDGSGSGEVAEGTLGGNFADRAISGTCAGSAAASSAKSGPTRSKSPNEIGNEQSAAGVTAISARGSAHCSSLESSSRCPVGSDMEDISAAGKSADRISR</sequence>
<dbReference type="EMBL" id="CM056743">
    <property type="protein sequence ID" value="KAJ8674612.1"/>
    <property type="molecule type" value="Genomic_DNA"/>
</dbReference>
<comment type="caution">
    <text evidence="1">The sequence shown here is derived from an EMBL/GenBank/DDBJ whole genome shotgun (WGS) entry which is preliminary data.</text>
</comment>
<accession>A0ACC2NU49</accession>
<evidence type="ECO:0000313" key="1">
    <source>
        <dbReference type="EMBL" id="KAJ8674612.1"/>
    </source>
</evidence>
<organism evidence="1 2">
    <name type="scientific">Eretmocerus hayati</name>
    <dbReference type="NCBI Taxonomy" id="131215"/>
    <lineage>
        <taxon>Eukaryota</taxon>
        <taxon>Metazoa</taxon>
        <taxon>Ecdysozoa</taxon>
        <taxon>Arthropoda</taxon>
        <taxon>Hexapoda</taxon>
        <taxon>Insecta</taxon>
        <taxon>Pterygota</taxon>
        <taxon>Neoptera</taxon>
        <taxon>Endopterygota</taxon>
        <taxon>Hymenoptera</taxon>
        <taxon>Apocrita</taxon>
        <taxon>Proctotrupomorpha</taxon>
        <taxon>Chalcidoidea</taxon>
        <taxon>Aphelinidae</taxon>
        <taxon>Aphelininae</taxon>
        <taxon>Eretmocerus</taxon>
    </lineage>
</organism>
<keyword evidence="2" id="KW-1185">Reference proteome</keyword>
<proteinExistence type="predicted"/>